<dbReference type="RefSeq" id="WP_187242703.1">
    <property type="nucleotide sequence ID" value="NZ_BAAAOK010000006.1"/>
</dbReference>
<keyword evidence="4" id="KW-1185">Reference proteome</keyword>
<dbReference type="Proteomes" id="UP000805614">
    <property type="component" value="Unassembled WGS sequence"/>
</dbReference>
<dbReference type="EMBL" id="JABVEC010000005">
    <property type="protein sequence ID" value="MBC6465693.1"/>
    <property type="molecule type" value="Genomic_DNA"/>
</dbReference>
<dbReference type="SUPFAM" id="SSF101874">
    <property type="entry name" value="YceI-like"/>
    <property type="match status" value="1"/>
</dbReference>
<dbReference type="Pfam" id="PF04264">
    <property type="entry name" value="YceI"/>
    <property type="match status" value="1"/>
</dbReference>
<gene>
    <name evidence="3" type="ORF">HKK74_09310</name>
</gene>
<evidence type="ECO:0000313" key="3">
    <source>
        <dbReference type="EMBL" id="MBC6465693.1"/>
    </source>
</evidence>
<comment type="caution">
    <text evidence="3">The sequence shown here is derived from an EMBL/GenBank/DDBJ whole genome shotgun (WGS) entry which is preliminary data.</text>
</comment>
<evidence type="ECO:0000256" key="1">
    <source>
        <dbReference type="ARBA" id="ARBA00008812"/>
    </source>
</evidence>
<sequence>MTASERTYKMGPESGRLLLRTGRTGMGRSAGHDLTIEAARWEATAEILPADPAASSVAVTVDAGSLEVREGTGGLKPLTAGDRAEIERTIRGKILRTDRHPQITFRSSRVTGTPAEFTIEGDLTIMDAARPVTVRAAVTGDTLRGGVTIAQSAWGIKPYSAFFGALRLADEVEIDFELTGLDPAAFNPTP</sequence>
<reference evidence="3 4" key="1">
    <citation type="submission" date="2020-06" db="EMBL/GenBank/DDBJ databases">
        <title>Actinomadura xiongansis sp. nov., isolated from soil of Baiyangdian.</title>
        <authorList>
            <person name="Zhang X."/>
        </authorList>
    </citation>
    <scope>NUCLEOTIDE SEQUENCE [LARGE SCALE GENOMIC DNA]</scope>
    <source>
        <strain evidence="3 4">HBUM206468</strain>
    </source>
</reference>
<dbReference type="InterPro" id="IPR007372">
    <property type="entry name" value="Lipid/polyisoprenoid-bd_YceI"/>
</dbReference>
<feature type="domain" description="Lipid/polyisoprenoid-binding YceI-like" evidence="2">
    <location>
        <begin position="7"/>
        <end position="181"/>
    </location>
</feature>
<dbReference type="Gene3D" id="2.40.128.110">
    <property type="entry name" value="Lipid/polyisoprenoid-binding, YceI-like"/>
    <property type="match status" value="1"/>
</dbReference>
<accession>A0ABR7LLY5</accession>
<name>A0ABR7LLY5_9ACTN</name>
<dbReference type="InterPro" id="IPR036761">
    <property type="entry name" value="TTHA0802/YceI-like_sf"/>
</dbReference>
<evidence type="ECO:0000259" key="2">
    <source>
        <dbReference type="SMART" id="SM00867"/>
    </source>
</evidence>
<dbReference type="SMART" id="SM00867">
    <property type="entry name" value="YceI"/>
    <property type="match status" value="1"/>
</dbReference>
<evidence type="ECO:0000313" key="4">
    <source>
        <dbReference type="Proteomes" id="UP000805614"/>
    </source>
</evidence>
<dbReference type="PANTHER" id="PTHR34406">
    <property type="entry name" value="PROTEIN YCEI"/>
    <property type="match status" value="1"/>
</dbReference>
<organism evidence="3 4">
    <name type="scientific">Actinomadura alba</name>
    <dbReference type="NCBI Taxonomy" id="406431"/>
    <lineage>
        <taxon>Bacteria</taxon>
        <taxon>Bacillati</taxon>
        <taxon>Actinomycetota</taxon>
        <taxon>Actinomycetes</taxon>
        <taxon>Streptosporangiales</taxon>
        <taxon>Thermomonosporaceae</taxon>
        <taxon>Actinomadura</taxon>
    </lineage>
</organism>
<dbReference type="PANTHER" id="PTHR34406:SF1">
    <property type="entry name" value="PROTEIN YCEI"/>
    <property type="match status" value="1"/>
</dbReference>
<comment type="similarity">
    <text evidence="1">Belongs to the UPF0312 family.</text>
</comment>
<protein>
    <submittedName>
        <fullName evidence="3">YceI family protein</fullName>
    </submittedName>
</protein>
<proteinExistence type="inferred from homology"/>